<keyword evidence="1" id="KW-0812">Transmembrane</keyword>
<dbReference type="InterPro" id="IPR038606">
    <property type="entry name" value="To_sf"/>
</dbReference>
<dbReference type="EMBL" id="ODYU01001482">
    <property type="protein sequence ID" value="SOQ37738.1"/>
    <property type="molecule type" value="Genomic_DNA"/>
</dbReference>
<dbReference type="AlphaFoldDB" id="A0A2H1VA73"/>
<accession>A0A2H1VA73</accession>
<name>A0A2H1VA73_SPOFR</name>
<organism evidence="2">
    <name type="scientific">Spodoptera frugiperda</name>
    <name type="common">Fall armyworm</name>
    <dbReference type="NCBI Taxonomy" id="7108"/>
    <lineage>
        <taxon>Eukaryota</taxon>
        <taxon>Metazoa</taxon>
        <taxon>Ecdysozoa</taxon>
        <taxon>Arthropoda</taxon>
        <taxon>Hexapoda</taxon>
        <taxon>Insecta</taxon>
        <taxon>Pterygota</taxon>
        <taxon>Neoptera</taxon>
        <taxon>Endopterygota</taxon>
        <taxon>Lepidoptera</taxon>
        <taxon>Glossata</taxon>
        <taxon>Ditrysia</taxon>
        <taxon>Noctuoidea</taxon>
        <taxon>Noctuidae</taxon>
        <taxon>Amphipyrinae</taxon>
        <taxon>Spodoptera</taxon>
    </lineage>
</organism>
<evidence type="ECO:0000256" key="1">
    <source>
        <dbReference type="SAM" id="Phobius"/>
    </source>
</evidence>
<evidence type="ECO:0000313" key="2">
    <source>
        <dbReference type="EMBL" id="SOQ37738.1"/>
    </source>
</evidence>
<feature type="transmembrane region" description="Helical" evidence="1">
    <location>
        <begin position="34"/>
        <end position="58"/>
    </location>
</feature>
<dbReference type="Gene3D" id="3.15.10.30">
    <property type="entry name" value="Haemolymph juvenile hormone binding protein"/>
    <property type="match status" value="1"/>
</dbReference>
<keyword evidence="1" id="KW-0472">Membrane</keyword>
<reference evidence="2" key="1">
    <citation type="submission" date="2016-07" db="EMBL/GenBank/DDBJ databases">
        <authorList>
            <person name="Bretaudeau A."/>
        </authorList>
    </citation>
    <scope>NUCLEOTIDE SEQUENCE</scope>
    <source>
        <strain evidence="2">Rice</strain>
        <tissue evidence="2">Whole body</tissue>
    </source>
</reference>
<sequence>MTRKINLWITQRVSSCGNRSSLLPSYRTNRAVNVLLLILRIIMKLIVVITIFVISVTVNDAFRAYNETEVNLNDERAMGGYIKNVIADMAQSMKEAGYDPFYIERQEYIYQLPVPVIFKHVILIEQLLSNGISNIVVNSVNYSILASRLSFDIELPLVDMGVGSGSVETTVFGRNFTMNSSGKVAVQRMRFVGQIRFIVNLIPKISVSVRSSDIAFTMDGIESDVKLVVQNEDYSDKMNEFLSTTVPATFKEYRSEINELLGILSVEYINRYLQAQQNN</sequence>
<protein>
    <submittedName>
        <fullName evidence="2">SFRICE_004532</fullName>
    </submittedName>
</protein>
<dbReference type="Pfam" id="PF06585">
    <property type="entry name" value="JHBP"/>
    <property type="match status" value="1"/>
</dbReference>
<proteinExistence type="predicted"/>
<dbReference type="InterPro" id="IPR010562">
    <property type="entry name" value="Haemolymph_juvenile_hormone-bd"/>
</dbReference>
<keyword evidence="1" id="KW-1133">Transmembrane helix</keyword>
<gene>
    <name evidence="2" type="ORF">SFRICE_004532</name>
</gene>